<dbReference type="AlphaFoldDB" id="A0A6J4LFJ7"/>
<dbReference type="EMBL" id="CADCTR010002073">
    <property type="protein sequence ID" value="CAA9330267.1"/>
    <property type="molecule type" value="Genomic_DNA"/>
</dbReference>
<evidence type="ECO:0000259" key="7">
    <source>
        <dbReference type="Pfam" id="PF02687"/>
    </source>
</evidence>
<dbReference type="PANTHER" id="PTHR30287">
    <property type="entry name" value="MEMBRANE COMPONENT OF PREDICTED ABC SUPERFAMILY METABOLITE UPTAKE TRANSPORTER"/>
    <property type="match status" value="1"/>
</dbReference>
<gene>
    <name evidence="8" type="ORF">AVDCRST_MAG93-6161</name>
</gene>
<accession>A0A6J4LFJ7</accession>
<sequence length="778" mass="80133">DNRPITTMLDQLRADGVIDQAIVMSEQRGLVLKPANAPVYILDRALGVDPHTYPLAGTIVLNDGKSLVDTLQAGTLVLSQDVATSAGVGVGDVVAISSLGGSVPVGLRVAGIAERMPDRTGATAIYTIATADQIAGRGGVTMTALVTWGPRGASLETTACSDNGRLTGFAGTATERGICSDGWQFQFATTVSADVQRVVRVFDTMLKGAGLLGLLVGGIGVANTLQVLLARRLGEIAMLKTLGYQRRDVVLLVAIETALLGVAGSVVGVVVAIALSYVFLQLLSNAAGSLMTTWSIDVGALLGGALAGVVTAIIFGVAASLRATSVRPAALLRNHVVAPASTRAATGGLWMVLALLFAVLGSVILGSPLLGAGVLVFAVGGLLGLGGVLGGILVLIVRVRLQARGMVSLAQNNLRRQGIRSLFAVIALWAGVFAIGFAAAALLSGRDRVAGKAIDLGGDNVVVYAGPAAIANVEQQLQQHSVDQIHSQVLVQIDARHTDGTPLSIGQLTGRETLDSDLRIVEGAPWGTQQGVYIDTTQLDAAVEGPEAPLTIGDEITVIAANGERTLQIVGRFLYTGELNPGIRVSQPMLLTTDALVRTLGGAEVVAQVIGQAPPKQLRRTGTALNAALPDALVMTSADFNDSITRTFTSLFLFVSAIAALALVAGAVLIANAVALALVERRHEVGILKAVGYSSGHVLRTLMIEHSILGVVGGIAGVATVFAAIAVINWREEAARLALGPLPALGIVVVAVVLAITSALVVAWRPTHVRPLELLRDA</sequence>
<feature type="transmembrane region" description="Helical" evidence="6">
    <location>
        <begin position="344"/>
        <end position="366"/>
    </location>
</feature>
<feature type="transmembrane region" description="Helical" evidence="6">
    <location>
        <begin position="300"/>
        <end position="323"/>
    </location>
</feature>
<evidence type="ECO:0000256" key="1">
    <source>
        <dbReference type="ARBA" id="ARBA00004651"/>
    </source>
</evidence>
<evidence type="ECO:0000256" key="6">
    <source>
        <dbReference type="SAM" id="Phobius"/>
    </source>
</evidence>
<evidence type="ECO:0000256" key="5">
    <source>
        <dbReference type="ARBA" id="ARBA00023136"/>
    </source>
</evidence>
<keyword evidence="4 6" id="KW-1133">Transmembrane helix</keyword>
<feature type="transmembrane region" description="Helical" evidence="6">
    <location>
        <begin position="422"/>
        <end position="443"/>
    </location>
</feature>
<comment type="subcellular location">
    <subcellularLocation>
        <location evidence="1">Cell membrane</location>
        <topology evidence="1">Multi-pass membrane protein</topology>
    </subcellularLocation>
</comment>
<feature type="non-terminal residue" evidence="8">
    <location>
        <position position="1"/>
    </location>
</feature>
<evidence type="ECO:0000313" key="8">
    <source>
        <dbReference type="EMBL" id="CAA9330267.1"/>
    </source>
</evidence>
<feature type="transmembrane region" description="Helical" evidence="6">
    <location>
        <begin position="372"/>
        <end position="401"/>
    </location>
</feature>
<keyword evidence="3 6" id="KW-0812">Transmembrane</keyword>
<dbReference type="PANTHER" id="PTHR30287:SF1">
    <property type="entry name" value="INNER MEMBRANE PROTEIN"/>
    <property type="match status" value="1"/>
</dbReference>
<name>A0A6J4LFJ7_9CHLR</name>
<keyword evidence="5 6" id="KW-0472">Membrane</keyword>
<dbReference type="Pfam" id="PF02687">
    <property type="entry name" value="FtsX"/>
    <property type="match status" value="2"/>
</dbReference>
<feature type="transmembrane region" description="Helical" evidence="6">
    <location>
        <begin position="249"/>
        <end position="280"/>
    </location>
</feature>
<organism evidence="8">
    <name type="scientific">uncultured Chloroflexia bacterium</name>
    <dbReference type="NCBI Taxonomy" id="1672391"/>
    <lineage>
        <taxon>Bacteria</taxon>
        <taxon>Bacillati</taxon>
        <taxon>Chloroflexota</taxon>
        <taxon>Chloroflexia</taxon>
        <taxon>environmental samples</taxon>
    </lineage>
</organism>
<proteinExistence type="predicted"/>
<dbReference type="GO" id="GO:0005886">
    <property type="term" value="C:plasma membrane"/>
    <property type="evidence" value="ECO:0007669"/>
    <property type="project" value="UniProtKB-SubCell"/>
</dbReference>
<feature type="transmembrane region" description="Helical" evidence="6">
    <location>
        <begin position="651"/>
        <end position="679"/>
    </location>
</feature>
<evidence type="ECO:0000256" key="2">
    <source>
        <dbReference type="ARBA" id="ARBA00022475"/>
    </source>
</evidence>
<feature type="transmembrane region" description="Helical" evidence="6">
    <location>
        <begin position="742"/>
        <end position="764"/>
    </location>
</feature>
<reference evidence="8" key="1">
    <citation type="submission" date="2020-02" db="EMBL/GenBank/DDBJ databases">
        <authorList>
            <person name="Meier V. D."/>
        </authorList>
    </citation>
    <scope>NUCLEOTIDE SEQUENCE</scope>
    <source>
        <strain evidence="8">AVDCRST_MAG93</strain>
    </source>
</reference>
<protein>
    <recommendedName>
        <fullName evidence="7">ABC3 transporter permease C-terminal domain-containing protein</fullName>
    </recommendedName>
</protein>
<feature type="transmembrane region" description="Helical" evidence="6">
    <location>
        <begin position="708"/>
        <end position="730"/>
    </location>
</feature>
<evidence type="ECO:0000256" key="3">
    <source>
        <dbReference type="ARBA" id="ARBA00022692"/>
    </source>
</evidence>
<dbReference type="InterPro" id="IPR003838">
    <property type="entry name" value="ABC3_permease_C"/>
</dbReference>
<feature type="domain" description="ABC3 transporter permease C-terminal" evidence="7">
    <location>
        <begin position="210"/>
        <end position="325"/>
    </location>
</feature>
<feature type="transmembrane region" description="Helical" evidence="6">
    <location>
        <begin position="209"/>
        <end position="229"/>
    </location>
</feature>
<feature type="domain" description="ABC3 transporter permease C-terminal" evidence="7">
    <location>
        <begin position="657"/>
        <end position="768"/>
    </location>
</feature>
<dbReference type="InterPro" id="IPR038766">
    <property type="entry name" value="Membrane_comp_ABC_pdt"/>
</dbReference>
<keyword evidence="2" id="KW-1003">Cell membrane</keyword>
<evidence type="ECO:0000256" key="4">
    <source>
        <dbReference type="ARBA" id="ARBA00022989"/>
    </source>
</evidence>